<proteinExistence type="predicted"/>
<accession>A0A078FPC7</accession>
<sequence>MWFSFLKSKDRFPLGELSLICNKVVIKPHKIVRKLARVQHLYLQLAGKFRRGDDKFSLTSARKCQRCSSSGG</sequence>
<dbReference type="PaxDb" id="3708-A0A078FPC7"/>
<evidence type="ECO:0000313" key="2">
    <source>
        <dbReference type="Proteomes" id="UP000028999"/>
    </source>
</evidence>
<name>A0A078FPC7_BRANA</name>
<gene>
    <name evidence="1" type="primary">BnaC05g19790D</name>
    <name evidence="1" type="ORF">GSBRNA2T00084540001</name>
</gene>
<dbReference type="Gramene" id="CDY14722">
    <property type="protein sequence ID" value="CDY14722"/>
    <property type="gene ID" value="GSBRNA2T00084540001"/>
</dbReference>
<dbReference type="STRING" id="3708.A0A078FPC7"/>
<dbReference type="PANTHER" id="PTHR47253:SF4">
    <property type="entry name" value="ISOCHORISMATE SYNTHASE 2, CHLOROPLASTIC"/>
    <property type="match status" value="1"/>
</dbReference>
<keyword evidence="2" id="KW-1185">Reference proteome</keyword>
<dbReference type="Proteomes" id="UP000028999">
    <property type="component" value="Unassembled WGS sequence"/>
</dbReference>
<dbReference type="AlphaFoldDB" id="A0A078FPC7"/>
<dbReference type="PANTHER" id="PTHR47253">
    <property type="match status" value="1"/>
</dbReference>
<dbReference type="SMR" id="A0A078FPC7"/>
<reference evidence="1 2" key="1">
    <citation type="journal article" date="2014" name="Science">
        <title>Plant genetics. Early allopolyploid evolution in the post-Neolithic Brassica napus oilseed genome.</title>
        <authorList>
            <person name="Chalhoub B."/>
            <person name="Denoeud F."/>
            <person name="Liu S."/>
            <person name="Parkin I.A."/>
            <person name="Tang H."/>
            <person name="Wang X."/>
            <person name="Chiquet J."/>
            <person name="Belcram H."/>
            <person name="Tong C."/>
            <person name="Samans B."/>
            <person name="Correa M."/>
            <person name="Da Silva C."/>
            <person name="Just J."/>
            <person name="Falentin C."/>
            <person name="Koh C.S."/>
            <person name="Le Clainche I."/>
            <person name="Bernard M."/>
            <person name="Bento P."/>
            <person name="Noel B."/>
            <person name="Labadie K."/>
            <person name="Alberti A."/>
            <person name="Charles M."/>
            <person name="Arnaud D."/>
            <person name="Guo H."/>
            <person name="Daviaud C."/>
            <person name="Alamery S."/>
            <person name="Jabbari K."/>
            <person name="Zhao M."/>
            <person name="Edger P.P."/>
            <person name="Chelaifa H."/>
            <person name="Tack D."/>
            <person name="Lassalle G."/>
            <person name="Mestiri I."/>
            <person name="Schnel N."/>
            <person name="Le Paslier M.C."/>
            <person name="Fan G."/>
            <person name="Renault V."/>
            <person name="Bayer P.E."/>
            <person name="Golicz A.A."/>
            <person name="Manoli S."/>
            <person name="Lee T.H."/>
            <person name="Thi V.H."/>
            <person name="Chalabi S."/>
            <person name="Hu Q."/>
            <person name="Fan C."/>
            <person name="Tollenaere R."/>
            <person name="Lu Y."/>
            <person name="Battail C."/>
            <person name="Shen J."/>
            <person name="Sidebottom C.H."/>
            <person name="Wang X."/>
            <person name="Canaguier A."/>
            <person name="Chauveau A."/>
            <person name="Berard A."/>
            <person name="Deniot G."/>
            <person name="Guan M."/>
            <person name="Liu Z."/>
            <person name="Sun F."/>
            <person name="Lim Y.P."/>
            <person name="Lyons E."/>
            <person name="Town C.D."/>
            <person name="Bancroft I."/>
            <person name="Wang X."/>
            <person name="Meng J."/>
            <person name="Ma J."/>
            <person name="Pires J.C."/>
            <person name="King G.J."/>
            <person name="Brunel D."/>
            <person name="Delourme R."/>
            <person name="Renard M."/>
            <person name="Aury J.M."/>
            <person name="Adams K.L."/>
            <person name="Batley J."/>
            <person name="Snowdon R.J."/>
            <person name="Tost J."/>
            <person name="Edwards D."/>
            <person name="Zhou Y."/>
            <person name="Hua W."/>
            <person name="Sharpe A.G."/>
            <person name="Paterson A.H."/>
            <person name="Guan C."/>
            <person name="Wincker P."/>
        </authorList>
    </citation>
    <scope>NUCLEOTIDE SEQUENCE [LARGE SCALE GENOMIC DNA]</scope>
    <source>
        <strain evidence="2">cv. Darmor-bzh</strain>
    </source>
</reference>
<protein>
    <submittedName>
        <fullName evidence="1">BnaC05g19790D protein</fullName>
    </submittedName>
</protein>
<evidence type="ECO:0000313" key="1">
    <source>
        <dbReference type="EMBL" id="CDY14722.1"/>
    </source>
</evidence>
<dbReference type="GO" id="GO:0008909">
    <property type="term" value="F:isochorismate synthase activity"/>
    <property type="evidence" value="ECO:0007669"/>
    <property type="project" value="InterPro"/>
</dbReference>
<dbReference type="EMBL" id="LK032046">
    <property type="protein sequence ID" value="CDY14722.1"/>
    <property type="molecule type" value="Genomic_DNA"/>
</dbReference>
<dbReference type="InterPro" id="IPR044250">
    <property type="entry name" value="MenF-like"/>
</dbReference>
<organism evidence="1 2">
    <name type="scientific">Brassica napus</name>
    <name type="common">Rape</name>
    <dbReference type="NCBI Taxonomy" id="3708"/>
    <lineage>
        <taxon>Eukaryota</taxon>
        <taxon>Viridiplantae</taxon>
        <taxon>Streptophyta</taxon>
        <taxon>Embryophyta</taxon>
        <taxon>Tracheophyta</taxon>
        <taxon>Spermatophyta</taxon>
        <taxon>Magnoliopsida</taxon>
        <taxon>eudicotyledons</taxon>
        <taxon>Gunneridae</taxon>
        <taxon>Pentapetalae</taxon>
        <taxon>rosids</taxon>
        <taxon>malvids</taxon>
        <taxon>Brassicales</taxon>
        <taxon>Brassicaceae</taxon>
        <taxon>Brassiceae</taxon>
        <taxon>Brassica</taxon>
    </lineage>
</organism>